<evidence type="ECO:0000313" key="2">
    <source>
        <dbReference type="EMBL" id="ACY96269.1"/>
    </source>
</evidence>
<dbReference type="KEGG" id="tcu:Tcur_0676"/>
<name>D1A4N4_THECD</name>
<organism evidence="2 3">
    <name type="scientific">Thermomonospora curvata (strain ATCC 19995 / DSM 43183 / JCM 3096 / KCTC 9072 / NBRC 15933 / NCIMB 10081 / Henssen B9)</name>
    <dbReference type="NCBI Taxonomy" id="471852"/>
    <lineage>
        <taxon>Bacteria</taxon>
        <taxon>Bacillati</taxon>
        <taxon>Actinomycetota</taxon>
        <taxon>Actinomycetes</taxon>
        <taxon>Streptosporangiales</taxon>
        <taxon>Thermomonosporaceae</taxon>
        <taxon>Thermomonospora</taxon>
    </lineage>
</organism>
<keyword evidence="3" id="KW-1185">Reference proteome</keyword>
<keyword evidence="1" id="KW-0472">Membrane</keyword>
<accession>D1A4N4</accession>
<dbReference type="HOGENOM" id="CLU_2866337_0_0_11"/>
<evidence type="ECO:0000256" key="1">
    <source>
        <dbReference type="SAM" id="Phobius"/>
    </source>
</evidence>
<keyword evidence="1" id="KW-0812">Transmembrane</keyword>
<dbReference type="Proteomes" id="UP000001918">
    <property type="component" value="Chromosome"/>
</dbReference>
<reference evidence="2 3" key="1">
    <citation type="journal article" date="2011" name="Stand. Genomic Sci.">
        <title>Complete genome sequence of Thermomonospora curvata type strain (B9).</title>
        <authorList>
            <person name="Chertkov O."/>
            <person name="Sikorski J."/>
            <person name="Nolan M."/>
            <person name="Lapidus A."/>
            <person name="Lucas S."/>
            <person name="Del Rio T.G."/>
            <person name="Tice H."/>
            <person name="Cheng J.F."/>
            <person name="Goodwin L."/>
            <person name="Pitluck S."/>
            <person name="Liolios K."/>
            <person name="Ivanova N."/>
            <person name="Mavromatis K."/>
            <person name="Mikhailova N."/>
            <person name="Ovchinnikova G."/>
            <person name="Pati A."/>
            <person name="Chen A."/>
            <person name="Palaniappan K."/>
            <person name="Djao O.D."/>
            <person name="Land M."/>
            <person name="Hauser L."/>
            <person name="Chang Y.J."/>
            <person name="Jeffries C.D."/>
            <person name="Brettin T."/>
            <person name="Han C."/>
            <person name="Detter J.C."/>
            <person name="Rohde M."/>
            <person name="Goker M."/>
            <person name="Woyke T."/>
            <person name="Bristow J."/>
            <person name="Eisen J.A."/>
            <person name="Markowitz V."/>
            <person name="Hugenholtz P."/>
            <person name="Klenk H.P."/>
            <person name="Kyrpides N.C."/>
        </authorList>
    </citation>
    <scope>NUCLEOTIDE SEQUENCE [LARGE SCALE GENOMIC DNA]</scope>
    <source>
        <strain evidence="3">ATCC 19995 / DSM 43183 / JCM 3096 / KCTC 9072 / NBRC 15933 / NCIMB 10081 / Henssen B9</strain>
    </source>
</reference>
<proteinExistence type="predicted"/>
<dbReference type="AlphaFoldDB" id="D1A4N4"/>
<keyword evidence="1" id="KW-1133">Transmembrane helix</keyword>
<protein>
    <submittedName>
        <fullName evidence="2">Uncharacterized protein</fullName>
    </submittedName>
</protein>
<evidence type="ECO:0000313" key="3">
    <source>
        <dbReference type="Proteomes" id="UP000001918"/>
    </source>
</evidence>
<dbReference type="EMBL" id="CP001738">
    <property type="protein sequence ID" value="ACY96269.1"/>
    <property type="molecule type" value="Genomic_DNA"/>
</dbReference>
<sequence length="64" mass="7137">MDTLDLFTWDAIAKAWWSGCGFGLLAGIVLTLLGSLLINEYLEWRAERDAEMAFRTSLAAEPES</sequence>
<feature type="transmembrane region" description="Helical" evidence="1">
    <location>
        <begin position="15"/>
        <end position="38"/>
    </location>
</feature>
<gene>
    <name evidence="2" type="ordered locus">Tcur_0676</name>
</gene>